<name>A0AAW0A6B5_9AGAR</name>
<reference evidence="2 3" key="1">
    <citation type="journal article" date="2024" name="J Genomics">
        <title>Draft genome sequencing and assembly of Favolaschia claudopus CIRM-BRFM 2984 isolated from oak limbs.</title>
        <authorList>
            <person name="Navarro D."/>
            <person name="Drula E."/>
            <person name="Chaduli D."/>
            <person name="Cazenave R."/>
            <person name="Ahrendt S."/>
            <person name="Wang J."/>
            <person name="Lipzen A."/>
            <person name="Daum C."/>
            <person name="Barry K."/>
            <person name="Grigoriev I.V."/>
            <person name="Favel A."/>
            <person name="Rosso M.N."/>
            <person name="Martin F."/>
        </authorList>
    </citation>
    <scope>NUCLEOTIDE SEQUENCE [LARGE SCALE GENOMIC DNA]</scope>
    <source>
        <strain evidence="2 3">CIRM-BRFM 2984</strain>
    </source>
</reference>
<evidence type="ECO:0000256" key="1">
    <source>
        <dbReference type="SAM" id="MobiDB-lite"/>
    </source>
</evidence>
<protein>
    <submittedName>
        <fullName evidence="2">Uncharacterized protein</fullName>
    </submittedName>
</protein>
<organism evidence="2 3">
    <name type="scientific">Favolaschia claudopus</name>
    <dbReference type="NCBI Taxonomy" id="2862362"/>
    <lineage>
        <taxon>Eukaryota</taxon>
        <taxon>Fungi</taxon>
        <taxon>Dikarya</taxon>
        <taxon>Basidiomycota</taxon>
        <taxon>Agaricomycotina</taxon>
        <taxon>Agaricomycetes</taxon>
        <taxon>Agaricomycetidae</taxon>
        <taxon>Agaricales</taxon>
        <taxon>Marasmiineae</taxon>
        <taxon>Mycenaceae</taxon>
        <taxon>Favolaschia</taxon>
    </lineage>
</organism>
<evidence type="ECO:0000313" key="3">
    <source>
        <dbReference type="Proteomes" id="UP001362999"/>
    </source>
</evidence>
<accession>A0AAW0A6B5</accession>
<dbReference type="Proteomes" id="UP001362999">
    <property type="component" value="Unassembled WGS sequence"/>
</dbReference>
<dbReference type="EMBL" id="JAWWNJ010000082">
    <property type="protein sequence ID" value="KAK7001624.1"/>
    <property type="molecule type" value="Genomic_DNA"/>
</dbReference>
<sequence>MSNPNSTNAPTCQNRSFSLSADPDSTTKIYYDEFQGQGPPSESVGAVGDIYLDTASPGLWGRCSDKWTLWRAGAQPVVHPTHETHVLWARPNNSQVSWFLKSTKPRLSRSSFHSISCADPDSVSWFRERNFGGNCCFEEKDGEQDL</sequence>
<dbReference type="AlphaFoldDB" id="A0AAW0A6B5"/>
<comment type="caution">
    <text evidence="2">The sequence shown here is derived from an EMBL/GenBank/DDBJ whole genome shotgun (WGS) entry which is preliminary data.</text>
</comment>
<keyword evidence="3" id="KW-1185">Reference proteome</keyword>
<evidence type="ECO:0000313" key="2">
    <source>
        <dbReference type="EMBL" id="KAK7001624.1"/>
    </source>
</evidence>
<feature type="region of interest" description="Disordered" evidence="1">
    <location>
        <begin position="1"/>
        <end position="23"/>
    </location>
</feature>
<proteinExistence type="predicted"/>
<gene>
    <name evidence="2" type="ORF">R3P38DRAFT_1779502</name>
</gene>